<feature type="compositionally biased region" description="Basic and acidic residues" evidence="1">
    <location>
        <begin position="94"/>
        <end position="107"/>
    </location>
</feature>
<dbReference type="Proteomes" id="UP001153069">
    <property type="component" value="Unassembled WGS sequence"/>
</dbReference>
<keyword evidence="2" id="KW-0732">Signal</keyword>
<feature type="signal peptide" evidence="2">
    <location>
        <begin position="1"/>
        <end position="19"/>
    </location>
</feature>
<feature type="region of interest" description="Disordered" evidence="1">
    <location>
        <begin position="93"/>
        <end position="124"/>
    </location>
</feature>
<sequence length="217" mass="25200">MKISQTLLLVLTTLVAVWAQEEHHQEQHHHEAPPPPNCDAICEEKVRQAVQPVQDEKVRAEEWGHGVKRELDEAYNKLRAAEGQVEQLRNQLGEQERRAADFERSSNDLRGNLENTQRDLDGSRRELEGARRELDQMKHDHQVEVEDLRTKTEESTRSLGRIQFALDEAHDQVKEMESARVTVNLKGIADDVKVYWKNLLTWWTGLVMPDKKNDEDL</sequence>
<dbReference type="AlphaFoldDB" id="A0A9N8DCR2"/>
<dbReference type="SUPFAM" id="SSF57997">
    <property type="entry name" value="Tropomyosin"/>
    <property type="match status" value="1"/>
</dbReference>
<evidence type="ECO:0000256" key="2">
    <source>
        <dbReference type="SAM" id="SignalP"/>
    </source>
</evidence>
<evidence type="ECO:0000256" key="1">
    <source>
        <dbReference type="SAM" id="MobiDB-lite"/>
    </source>
</evidence>
<gene>
    <name evidence="3" type="ORF">SEMRO_63_G035890.1</name>
</gene>
<name>A0A9N8DCR2_9STRA</name>
<protein>
    <submittedName>
        <fullName evidence="3">Uncharacterized protein</fullName>
    </submittedName>
</protein>
<evidence type="ECO:0000313" key="3">
    <source>
        <dbReference type="EMBL" id="CAB9499536.1"/>
    </source>
</evidence>
<organism evidence="3 4">
    <name type="scientific">Seminavis robusta</name>
    <dbReference type="NCBI Taxonomy" id="568900"/>
    <lineage>
        <taxon>Eukaryota</taxon>
        <taxon>Sar</taxon>
        <taxon>Stramenopiles</taxon>
        <taxon>Ochrophyta</taxon>
        <taxon>Bacillariophyta</taxon>
        <taxon>Bacillariophyceae</taxon>
        <taxon>Bacillariophycidae</taxon>
        <taxon>Naviculales</taxon>
        <taxon>Naviculaceae</taxon>
        <taxon>Seminavis</taxon>
    </lineage>
</organism>
<evidence type="ECO:0000313" key="4">
    <source>
        <dbReference type="Proteomes" id="UP001153069"/>
    </source>
</evidence>
<comment type="caution">
    <text evidence="3">The sequence shown here is derived from an EMBL/GenBank/DDBJ whole genome shotgun (WGS) entry which is preliminary data.</text>
</comment>
<feature type="chain" id="PRO_5040176594" evidence="2">
    <location>
        <begin position="20"/>
        <end position="217"/>
    </location>
</feature>
<accession>A0A9N8DCR2</accession>
<dbReference type="EMBL" id="CAICTM010000062">
    <property type="protein sequence ID" value="CAB9499536.1"/>
    <property type="molecule type" value="Genomic_DNA"/>
</dbReference>
<reference evidence="3" key="1">
    <citation type="submission" date="2020-06" db="EMBL/GenBank/DDBJ databases">
        <authorList>
            <consortium name="Plant Systems Biology data submission"/>
        </authorList>
    </citation>
    <scope>NUCLEOTIDE SEQUENCE</scope>
    <source>
        <strain evidence="3">D6</strain>
    </source>
</reference>
<proteinExistence type="predicted"/>
<keyword evidence="4" id="KW-1185">Reference proteome</keyword>
<dbReference type="Gene3D" id="1.10.287.1490">
    <property type="match status" value="1"/>
</dbReference>